<dbReference type="OrthoDB" id="1953676at2"/>
<proteinExistence type="predicted"/>
<dbReference type="RefSeq" id="WP_090550307.1">
    <property type="nucleotide sequence ID" value="NZ_FNFP01000001.1"/>
</dbReference>
<dbReference type="Proteomes" id="UP000198718">
    <property type="component" value="Unassembled WGS sequence"/>
</dbReference>
<evidence type="ECO:0000313" key="1">
    <source>
        <dbReference type="EMBL" id="SDK08324.1"/>
    </source>
</evidence>
<keyword evidence="2" id="KW-1185">Reference proteome</keyword>
<protein>
    <recommendedName>
        <fullName evidence="3">Twitching motility protein PilT</fullName>
    </recommendedName>
</protein>
<organism evidence="1 2">
    <name type="scientific">Natronincola ferrireducens</name>
    <dbReference type="NCBI Taxonomy" id="393762"/>
    <lineage>
        <taxon>Bacteria</taxon>
        <taxon>Bacillati</taxon>
        <taxon>Bacillota</taxon>
        <taxon>Clostridia</taxon>
        <taxon>Peptostreptococcales</taxon>
        <taxon>Natronincolaceae</taxon>
        <taxon>Natronincola</taxon>
    </lineage>
</organism>
<dbReference type="EMBL" id="FNFP01000001">
    <property type="protein sequence ID" value="SDK08324.1"/>
    <property type="molecule type" value="Genomic_DNA"/>
</dbReference>
<sequence length="140" mass="16281">MIKLIVGKKGSGKTKTLIHDANEAVKKAKGNIVFVDVDSSHMFQIDYKIRFISLKDYQITNEDIFYGYICGITASNYDIESIYVDDLLKATEKSLEELEDFFKKLDMLEIKYNVNFIFTISSDVEEIPDYLKKYMLEVLY</sequence>
<dbReference type="InterPro" id="IPR027417">
    <property type="entry name" value="P-loop_NTPase"/>
</dbReference>
<accession>A0A1G8Z103</accession>
<evidence type="ECO:0008006" key="3">
    <source>
        <dbReference type="Google" id="ProtNLM"/>
    </source>
</evidence>
<dbReference type="AlphaFoldDB" id="A0A1G8Z103"/>
<name>A0A1G8Z103_9FIRM</name>
<evidence type="ECO:0000313" key="2">
    <source>
        <dbReference type="Proteomes" id="UP000198718"/>
    </source>
</evidence>
<dbReference type="SUPFAM" id="SSF52540">
    <property type="entry name" value="P-loop containing nucleoside triphosphate hydrolases"/>
    <property type="match status" value="1"/>
</dbReference>
<dbReference type="STRING" id="393762.SAMN05660472_00694"/>
<reference evidence="1 2" key="1">
    <citation type="submission" date="2016-10" db="EMBL/GenBank/DDBJ databases">
        <authorList>
            <person name="de Groot N.N."/>
        </authorList>
    </citation>
    <scope>NUCLEOTIDE SEQUENCE [LARGE SCALE GENOMIC DNA]</scope>
    <source>
        <strain evidence="1 2">DSM 18346</strain>
    </source>
</reference>
<gene>
    <name evidence="1" type="ORF">SAMN05660472_00694</name>
</gene>